<dbReference type="STRING" id="80966.ENSAPOP00000029471"/>
<name>A0A3Q1GFQ7_9TELE</name>
<organism evidence="8 9">
    <name type="scientific">Acanthochromis polyacanthus</name>
    <name type="common">spiny chromis</name>
    <dbReference type="NCBI Taxonomy" id="80966"/>
    <lineage>
        <taxon>Eukaryota</taxon>
        <taxon>Metazoa</taxon>
        <taxon>Chordata</taxon>
        <taxon>Craniata</taxon>
        <taxon>Vertebrata</taxon>
        <taxon>Euteleostomi</taxon>
        <taxon>Actinopterygii</taxon>
        <taxon>Neopterygii</taxon>
        <taxon>Teleostei</taxon>
        <taxon>Neoteleostei</taxon>
        <taxon>Acanthomorphata</taxon>
        <taxon>Ovalentaria</taxon>
        <taxon>Pomacentridae</taxon>
        <taxon>Acanthochromis</taxon>
    </lineage>
</organism>
<feature type="domain" description="Ig-like" evidence="7">
    <location>
        <begin position="144"/>
        <end position="239"/>
    </location>
</feature>
<keyword evidence="2" id="KW-0732">Signal</keyword>
<dbReference type="GO" id="GO:0009897">
    <property type="term" value="C:external side of plasma membrane"/>
    <property type="evidence" value="ECO:0007669"/>
    <property type="project" value="TreeGrafter"/>
</dbReference>
<keyword evidence="4" id="KW-1015">Disulfide bond</keyword>
<evidence type="ECO:0000256" key="2">
    <source>
        <dbReference type="ARBA" id="ARBA00022729"/>
    </source>
</evidence>
<comment type="subcellular location">
    <subcellularLocation>
        <location evidence="1">Membrane</location>
    </subcellularLocation>
</comment>
<accession>A0A3Q1GFQ7</accession>
<keyword evidence="9" id="KW-1185">Reference proteome</keyword>
<reference evidence="8" key="2">
    <citation type="submission" date="2025-09" db="UniProtKB">
        <authorList>
            <consortium name="Ensembl"/>
        </authorList>
    </citation>
    <scope>IDENTIFICATION</scope>
</reference>
<dbReference type="SMART" id="SM00409">
    <property type="entry name" value="IG"/>
    <property type="match status" value="2"/>
</dbReference>
<dbReference type="InterPro" id="IPR003599">
    <property type="entry name" value="Ig_sub"/>
</dbReference>
<dbReference type="InterPro" id="IPR050504">
    <property type="entry name" value="IgSF_BTN/MOG"/>
</dbReference>
<keyword evidence="6" id="KW-0393">Immunoglobulin domain</keyword>
<dbReference type="InterPro" id="IPR036179">
    <property type="entry name" value="Ig-like_dom_sf"/>
</dbReference>
<dbReference type="PANTHER" id="PTHR24100">
    <property type="entry name" value="BUTYROPHILIN"/>
    <property type="match status" value="1"/>
</dbReference>
<evidence type="ECO:0000256" key="4">
    <source>
        <dbReference type="ARBA" id="ARBA00023157"/>
    </source>
</evidence>
<dbReference type="Proteomes" id="UP000257200">
    <property type="component" value="Unplaced"/>
</dbReference>
<dbReference type="GO" id="GO:0050863">
    <property type="term" value="P:regulation of T cell activation"/>
    <property type="evidence" value="ECO:0007669"/>
    <property type="project" value="UniProtKB-ARBA"/>
</dbReference>
<evidence type="ECO:0000256" key="6">
    <source>
        <dbReference type="ARBA" id="ARBA00023319"/>
    </source>
</evidence>
<reference evidence="8" key="1">
    <citation type="submission" date="2025-08" db="UniProtKB">
        <authorList>
            <consortium name="Ensembl"/>
        </authorList>
    </citation>
    <scope>IDENTIFICATION</scope>
</reference>
<keyword evidence="3" id="KW-0472">Membrane</keyword>
<keyword evidence="5" id="KW-0325">Glycoprotein</keyword>
<dbReference type="InterPro" id="IPR007110">
    <property type="entry name" value="Ig-like_dom"/>
</dbReference>
<dbReference type="Gene3D" id="2.60.40.10">
    <property type="entry name" value="Immunoglobulins"/>
    <property type="match status" value="2"/>
</dbReference>
<dbReference type="GO" id="GO:0001817">
    <property type="term" value="P:regulation of cytokine production"/>
    <property type="evidence" value="ECO:0007669"/>
    <property type="project" value="TreeGrafter"/>
</dbReference>
<evidence type="ECO:0000313" key="8">
    <source>
        <dbReference type="Ensembl" id="ENSAPOP00000029471.1"/>
    </source>
</evidence>
<dbReference type="Ensembl" id="ENSAPOT00000020639.1">
    <property type="protein sequence ID" value="ENSAPOP00000029471.1"/>
    <property type="gene ID" value="ENSAPOG00000015380.1"/>
</dbReference>
<dbReference type="InterPro" id="IPR013783">
    <property type="entry name" value="Ig-like_fold"/>
</dbReference>
<dbReference type="PANTHER" id="PTHR24100:SF151">
    <property type="entry name" value="ICOS LIGAND"/>
    <property type="match status" value="1"/>
</dbReference>
<dbReference type="GeneTree" id="ENSGT01050000244843"/>
<dbReference type="AlphaFoldDB" id="A0A3Q1GFQ7"/>
<protein>
    <recommendedName>
        <fullName evidence="7">Ig-like domain-containing protein</fullName>
    </recommendedName>
</protein>
<evidence type="ECO:0000313" key="9">
    <source>
        <dbReference type="Proteomes" id="UP000257200"/>
    </source>
</evidence>
<dbReference type="InterPro" id="IPR003598">
    <property type="entry name" value="Ig_sub2"/>
</dbReference>
<dbReference type="GO" id="GO:0050852">
    <property type="term" value="P:T cell receptor signaling pathway"/>
    <property type="evidence" value="ECO:0007669"/>
    <property type="project" value="TreeGrafter"/>
</dbReference>
<evidence type="ECO:0000256" key="3">
    <source>
        <dbReference type="ARBA" id="ARBA00023136"/>
    </source>
</evidence>
<dbReference type="InterPro" id="IPR013106">
    <property type="entry name" value="Ig_V-set"/>
</dbReference>
<dbReference type="FunFam" id="2.60.40.10:FF:000142">
    <property type="entry name" value="V-set domain-containing T-cell activation inhibitor 1"/>
    <property type="match status" value="2"/>
</dbReference>
<dbReference type="PROSITE" id="PS50835">
    <property type="entry name" value="IG_LIKE"/>
    <property type="match status" value="2"/>
</dbReference>
<feature type="domain" description="Ig-like" evidence="7">
    <location>
        <begin position="29"/>
        <end position="138"/>
    </location>
</feature>
<evidence type="ECO:0000256" key="1">
    <source>
        <dbReference type="ARBA" id="ARBA00004370"/>
    </source>
</evidence>
<dbReference type="FunCoup" id="A0A3Q1GFQ7">
    <property type="interactions" value="159"/>
</dbReference>
<evidence type="ECO:0000259" key="7">
    <source>
        <dbReference type="PROSITE" id="PS50835"/>
    </source>
</evidence>
<dbReference type="GO" id="GO:1903037">
    <property type="term" value="P:regulation of leukocyte cell-cell adhesion"/>
    <property type="evidence" value="ECO:0007669"/>
    <property type="project" value="UniProtKB-ARBA"/>
</dbReference>
<dbReference type="Pfam" id="PF07686">
    <property type="entry name" value="V-set"/>
    <property type="match status" value="2"/>
</dbReference>
<dbReference type="GO" id="GO:0005102">
    <property type="term" value="F:signaling receptor binding"/>
    <property type="evidence" value="ECO:0007669"/>
    <property type="project" value="TreeGrafter"/>
</dbReference>
<dbReference type="SMART" id="SM00408">
    <property type="entry name" value="IGc2"/>
    <property type="match status" value="2"/>
</dbReference>
<dbReference type="InParanoid" id="A0A3Q1GFQ7"/>
<sequence length="275" mass="31385">MYLLFTFTYDYSLVASVNLNTVFVSTEKPQVIGSLVPIQAAVGEDVILPCHLKPESDVRKLTVEWKHNKTTVHMYRSLADDPDSQDERFKNRTRLFRDEMVRGNISLNLSYVTEQDKGIYTCSVHNHTQVIEGNVTLEVGESVGEDVILPCHLKPESDVRKLTVEWKHNKTTVHMYRSLADDPDSQDERFKNRTRLFRDEMVRGNISLNLSYVTEQDKGIYTCSVHNHTQVIEGNVTLEVGECMVLWIFNVGMDRGNFESLNITSSFTGNLCAVC</sequence>
<dbReference type="SUPFAM" id="SSF48726">
    <property type="entry name" value="Immunoglobulin"/>
    <property type="match status" value="2"/>
</dbReference>
<proteinExistence type="predicted"/>
<evidence type="ECO:0000256" key="5">
    <source>
        <dbReference type="ARBA" id="ARBA00023180"/>
    </source>
</evidence>